<dbReference type="InterPro" id="IPR051448">
    <property type="entry name" value="CdaR-like_regulators"/>
</dbReference>
<gene>
    <name evidence="3" type="ORF">ERS852491_04324</name>
</gene>
<dbReference type="STRING" id="39482.ERS852491_04324"/>
<dbReference type="Proteomes" id="UP000095544">
    <property type="component" value="Unassembled WGS sequence"/>
</dbReference>
<dbReference type="Gene3D" id="1.10.10.2840">
    <property type="entry name" value="PucR C-terminal helix-turn-helix domain"/>
    <property type="match status" value="1"/>
</dbReference>
<dbReference type="InterPro" id="IPR042070">
    <property type="entry name" value="PucR_C-HTH_sf"/>
</dbReference>
<dbReference type="OrthoDB" id="143422at2"/>
<dbReference type="PANTHER" id="PTHR33744">
    <property type="entry name" value="CARBOHYDRATE DIACID REGULATOR"/>
    <property type="match status" value="1"/>
</dbReference>
<dbReference type="Pfam" id="PF13556">
    <property type="entry name" value="HTH_30"/>
    <property type="match status" value="1"/>
</dbReference>
<dbReference type="EMBL" id="CYZU01000058">
    <property type="protein sequence ID" value="CUP12157.1"/>
    <property type="molecule type" value="Genomic_DNA"/>
</dbReference>
<protein>
    <submittedName>
        <fullName evidence="3">Carbohydrate diacid transcriptional activator CdaR</fullName>
    </submittedName>
</protein>
<organism evidence="3 4">
    <name type="scientific">Faecalicatena contorta</name>
    <dbReference type="NCBI Taxonomy" id="39482"/>
    <lineage>
        <taxon>Bacteria</taxon>
        <taxon>Bacillati</taxon>
        <taxon>Bacillota</taxon>
        <taxon>Clostridia</taxon>
        <taxon>Lachnospirales</taxon>
        <taxon>Lachnospiraceae</taxon>
        <taxon>Faecalicatena</taxon>
    </lineage>
</organism>
<accession>A0A174KQ47</accession>
<proteinExistence type="predicted"/>
<name>A0A174KQ47_9FIRM</name>
<evidence type="ECO:0000313" key="3">
    <source>
        <dbReference type="EMBL" id="CUP12157.1"/>
    </source>
</evidence>
<feature type="domain" description="Purine catabolism PurC-like" evidence="1">
    <location>
        <begin position="8"/>
        <end position="132"/>
    </location>
</feature>
<dbReference type="AlphaFoldDB" id="A0A174KQ47"/>
<dbReference type="InterPro" id="IPR025736">
    <property type="entry name" value="PucR_C-HTH_dom"/>
</dbReference>
<reference evidence="3 4" key="1">
    <citation type="submission" date="2015-09" db="EMBL/GenBank/DDBJ databases">
        <authorList>
            <consortium name="Pathogen Informatics"/>
        </authorList>
    </citation>
    <scope>NUCLEOTIDE SEQUENCE [LARGE SCALE GENOMIC DNA]</scope>
    <source>
        <strain evidence="3 4">2789STDY5834876</strain>
    </source>
</reference>
<evidence type="ECO:0000313" key="4">
    <source>
        <dbReference type="Proteomes" id="UP000095544"/>
    </source>
</evidence>
<evidence type="ECO:0000259" key="2">
    <source>
        <dbReference type="Pfam" id="PF13556"/>
    </source>
</evidence>
<dbReference type="Pfam" id="PF07905">
    <property type="entry name" value="PucR"/>
    <property type="match status" value="1"/>
</dbReference>
<dbReference type="PANTHER" id="PTHR33744:SF1">
    <property type="entry name" value="DNA-BINDING TRANSCRIPTIONAL ACTIVATOR ADER"/>
    <property type="match status" value="1"/>
</dbReference>
<dbReference type="InterPro" id="IPR012914">
    <property type="entry name" value="PucR_dom"/>
</dbReference>
<sequence>MSVITVSDVLHLPSLSGARIKAGTDGLDRQVEYVSVFDNYISELDFASLDTKSRNSFFMTAFYHGKDDPQYILYALKYFHAIHTAALCIIDENMDELPEEAYAYANQCGLPILFIDKDVPYSIIISEITEQLLFYKNLNSQEEILAQLADRELSDNRKAMLIQRLNPYFAKNVLCFYCRVEAGMPLPRPALAEKFSRDVLFFAAGYRGGILIIRSFKDNSPHAIDKYISQTAAAIFESYPECMAGISSCCPLYSLGDAISQAYHAASSCPYQPGKVIYFRALGVLRLFLKLEGHPAIDEFYLETAQPILEYDERYHSHLMHTIHDFIENDMDYTKTSKALFVHENTIRYRINKVKNMIPYGQSDTDFLQTLYILYIIRKLKDY</sequence>
<evidence type="ECO:0000259" key="1">
    <source>
        <dbReference type="Pfam" id="PF07905"/>
    </source>
</evidence>
<dbReference type="RefSeq" id="WP_050640168.1">
    <property type="nucleotide sequence ID" value="NZ_CABKUE010000008.1"/>
</dbReference>
<feature type="domain" description="PucR C-terminal helix-turn-helix" evidence="2">
    <location>
        <begin position="319"/>
        <end position="372"/>
    </location>
</feature>